<comment type="caution">
    <text evidence="1">The sequence shown here is derived from an EMBL/GenBank/DDBJ whole genome shotgun (WGS) entry which is preliminary data.</text>
</comment>
<evidence type="ECO:0000313" key="1">
    <source>
        <dbReference type="EMBL" id="RUO32421.1"/>
    </source>
</evidence>
<accession>A0A432WF92</accession>
<dbReference type="Proteomes" id="UP000287823">
    <property type="component" value="Unassembled WGS sequence"/>
</dbReference>
<dbReference type="AlphaFoldDB" id="A0A432WF92"/>
<gene>
    <name evidence="1" type="ORF">CWE14_09745</name>
</gene>
<proteinExistence type="predicted"/>
<name>A0A432WF92_9GAMM</name>
<evidence type="ECO:0008006" key="3">
    <source>
        <dbReference type="Google" id="ProtNLM"/>
    </source>
</evidence>
<organism evidence="1 2">
    <name type="scientific">Aliidiomarina soli</name>
    <dbReference type="NCBI Taxonomy" id="1928574"/>
    <lineage>
        <taxon>Bacteria</taxon>
        <taxon>Pseudomonadati</taxon>
        <taxon>Pseudomonadota</taxon>
        <taxon>Gammaproteobacteria</taxon>
        <taxon>Alteromonadales</taxon>
        <taxon>Idiomarinaceae</taxon>
        <taxon>Aliidiomarina</taxon>
    </lineage>
</organism>
<protein>
    <recommendedName>
        <fullName evidence="3">AlpA family transcriptional regulator</fullName>
    </recommendedName>
</protein>
<sequence>MCKQNSPMLSAPFDQYINDKLREEITGISRTTWWRLERQGKTPPLYWVGSLKRWLLSEILTWTELHAS</sequence>
<evidence type="ECO:0000313" key="2">
    <source>
        <dbReference type="Proteomes" id="UP000287823"/>
    </source>
</evidence>
<dbReference type="EMBL" id="PIPO01000004">
    <property type="protein sequence ID" value="RUO32421.1"/>
    <property type="molecule type" value="Genomic_DNA"/>
</dbReference>
<keyword evidence="2" id="KW-1185">Reference proteome</keyword>
<reference evidence="1 2" key="1">
    <citation type="journal article" date="2011" name="Front. Microbiol.">
        <title>Genomic signatures of strain selection and enhancement in Bacillus atrophaeus var. globigii, a historical biowarfare simulant.</title>
        <authorList>
            <person name="Gibbons H.S."/>
            <person name="Broomall S.M."/>
            <person name="McNew L.A."/>
            <person name="Daligault H."/>
            <person name="Chapman C."/>
            <person name="Bruce D."/>
            <person name="Karavis M."/>
            <person name="Krepps M."/>
            <person name="McGregor P.A."/>
            <person name="Hong C."/>
            <person name="Park K.H."/>
            <person name="Akmal A."/>
            <person name="Feldman A."/>
            <person name="Lin J.S."/>
            <person name="Chang W.E."/>
            <person name="Higgs B.W."/>
            <person name="Demirev P."/>
            <person name="Lindquist J."/>
            <person name="Liem A."/>
            <person name="Fochler E."/>
            <person name="Read T.D."/>
            <person name="Tapia R."/>
            <person name="Johnson S."/>
            <person name="Bishop-Lilly K.A."/>
            <person name="Detter C."/>
            <person name="Han C."/>
            <person name="Sozhamannan S."/>
            <person name="Rosenzweig C.N."/>
            <person name="Skowronski E.W."/>
        </authorList>
    </citation>
    <scope>NUCLEOTIDE SEQUENCE [LARGE SCALE GENOMIC DNA]</scope>
    <source>
        <strain evidence="1 2">Y4G10-17</strain>
    </source>
</reference>